<comment type="subcellular location">
    <subcellularLocation>
        <location evidence="1">Cell membrane</location>
        <topology evidence="1">Multi-pass membrane protein</topology>
    </subcellularLocation>
</comment>
<keyword evidence="3" id="KW-1003">Cell membrane</keyword>
<dbReference type="Gene3D" id="3.40.50.300">
    <property type="entry name" value="P-loop containing nucleotide triphosphate hydrolases"/>
    <property type="match status" value="1"/>
</dbReference>
<evidence type="ECO:0000256" key="9">
    <source>
        <dbReference type="ARBA" id="ARBA00023136"/>
    </source>
</evidence>
<dbReference type="PANTHER" id="PTHR11384">
    <property type="entry name" value="ATP-BINDING CASSETTE, SUB-FAMILY D MEMBER"/>
    <property type="match status" value="1"/>
</dbReference>
<dbReference type="Proteomes" id="UP000270342">
    <property type="component" value="Unassembled WGS sequence"/>
</dbReference>
<feature type="transmembrane region" description="Helical" evidence="10">
    <location>
        <begin position="83"/>
        <end position="108"/>
    </location>
</feature>
<dbReference type="Pfam" id="PF00005">
    <property type="entry name" value="ABC_tran"/>
    <property type="match status" value="1"/>
</dbReference>
<gene>
    <name evidence="13" type="ORF">D7S86_07580</name>
</gene>
<evidence type="ECO:0000256" key="2">
    <source>
        <dbReference type="ARBA" id="ARBA00022448"/>
    </source>
</evidence>
<keyword evidence="5 10" id="KW-0812">Transmembrane</keyword>
<evidence type="ECO:0000259" key="11">
    <source>
        <dbReference type="PROSITE" id="PS50893"/>
    </source>
</evidence>
<dbReference type="SUPFAM" id="SSF52540">
    <property type="entry name" value="P-loop containing nucleoside triphosphate hydrolases"/>
    <property type="match status" value="1"/>
</dbReference>
<dbReference type="CDD" id="cd03223">
    <property type="entry name" value="ABCD_peroxisomal_ALDP"/>
    <property type="match status" value="1"/>
</dbReference>
<feature type="domain" description="ABC transmembrane type-1" evidence="12">
    <location>
        <begin position="61"/>
        <end position="347"/>
    </location>
</feature>
<keyword evidence="4" id="KW-0997">Cell inner membrane</keyword>
<evidence type="ECO:0000313" key="13">
    <source>
        <dbReference type="EMBL" id="RKP57784.1"/>
    </source>
</evidence>
<dbReference type="GO" id="GO:0005886">
    <property type="term" value="C:plasma membrane"/>
    <property type="evidence" value="ECO:0007669"/>
    <property type="project" value="UniProtKB-SubCell"/>
</dbReference>
<comment type="caution">
    <text evidence="13">The sequence shown here is derived from an EMBL/GenBank/DDBJ whole genome shotgun (WGS) entry which is preliminary data.</text>
</comment>
<evidence type="ECO:0000256" key="7">
    <source>
        <dbReference type="ARBA" id="ARBA00022840"/>
    </source>
</evidence>
<dbReference type="PROSITE" id="PS50929">
    <property type="entry name" value="ABC_TM1F"/>
    <property type="match status" value="1"/>
</dbReference>
<dbReference type="AlphaFoldDB" id="A0A494YCQ3"/>
<evidence type="ECO:0000259" key="12">
    <source>
        <dbReference type="PROSITE" id="PS50929"/>
    </source>
</evidence>
<feature type="transmembrane region" description="Helical" evidence="10">
    <location>
        <begin position="288"/>
        <end position="312"/>
    </location>
</feature>
<evidence type="ECO:0000256" key="10">
    <source>
        <dbReference type="SAM" id="Phobius"/>
    </source>
</evidence>
<dbReference type="EMBL" id="RBZU01000002">
    <property type="protein sequence ID" value="RKP57784.1"/>
    <property type="molecule type" value="Genomic_DNA"/>
</dbReference>
<name>A0A494YCQ3_9BURK</name>
<dbReference type="Gene3D" id="1.20.1560.10">
    <property type="entry name" value="ABC transporter type 1, transmembrane domain"/>
    <property type="match status" value="1"/>
</dbReference>
<feature type="transmembrane region" description="Helical" evidence="10">
    <location>
        <begin position="43"/>
        <end position="63"/>
    </location>
</feature>
<dbReference type="PROSITE" id="PS50893">
    <property type="entry name" value="ABC_TRANSPORTER_2"/>
    <property type="match status" value="1"/>
</dbReference>
<keyword evidence="6" id="KW-0547">Nucleotide-binding</keyword>
<dbReference type="OrthoDB" id="9810134at2"/>
<keyword evidence="8 10" id="KW-1133">Transmembrane helix</keyword>
<keyword evidence="2" id="KW-0813">Transport</keyword>
<dbReference type="InterPro" id="IPR011527">
    <property type="entry name" value="ABC1_TM_dom"/>
</dbReference>
<reference evidence="13 14" key="1">
    <citation type="submission" date="2018-10" db="EMBL/GenBank/DDBJ databases">
        <title>Robbsia sp. DHC34, isolated from soil.</title>
        <authorList>
            <person name="Gao Z.-H."/>
            <person name="Qiu L.-H."/>
        </authorList>
    </citation>
    <scope>NUCLEOTIDE SEQUENCE [LARGE SCALE GENOMIC DNA]</scope>
    <source>
        <strain evidence="13 14">DHC34</strain>
    </source>
</reference>
<evidence type="ECO:0000256" key="4">
    <source>
        <dbReference type="ARBA" id="ARBA00022519"/>
    </source>
</evidence>
<dbReference type="GO" id="GO:0016887">
    <property type="term" value="F:ATP hydrolysis activity"/>
    <property type="evidence" value="ECO:0007669"/>
    <property type="project" value="InterPro"/>
</dbReference>
<keyword evidence="9 10" id="KW-0472">Membrane</keyword>
<evidence type="ECO:0000313" key="14">
    <source>
        <dbReference type="Proteomes" id="UP000270342"/>
    </source>
</evidence>
<dbReference type="GO" id="GO:0140359">
    <property type="term" value="F:ABC-type transporter activity"/>
    <property type="evidence" value="ECO:0007669"/>
    <property type="project" value="InterPro"/>
</dbReference>
<dbReference type="Pfam" id="PF06472">
    <property type="entry name" value="ABC_membrane_2"/>
    <property type="match status" value="1"/>
</dbReference>
<dbReference type="PROSITE" id="PS00211">
    <property type="entry name" value="ABC_TRANSPORTER_1"/>
    <property type="match status" value="1"/>
</dbReference>
<feature type="domain" description="ABC transporter" evidence="11">
    <location>
        <begin position="395"/>
        <end position="611"/>
    </location>
</feature>
<protein>
    <submittedName>
        <fullName evidence="13">ABC transporter ATP-binding protein/permease</fullName>
    </submittedName>
</protein>
<evidence type="ECO:0000256" key="8">
    <source>
        <dbReference type="ARBA" id="ARBA00022989"/>
    </source>
</evidence>
<evidence type="ECO:0000256" key="3">
    <source>
        <dbReference type="ARBA" id="ARBA00022475"/>
    </source>
</evidence>
<dbReference type="SMART" id="SM00382">
    <property type="entry name" value="AAA"/>
    <property type="match status" value="1"/>
</dbReference>
<keyword evidence="14" id="KW-1185">Reference proteome</keyword>
<sequence>MMWFSKPPRAAGQAPVAERMLARRKATWWSLILPYWISEERGFAWACVALKLAIDYGVIYISVWQNGWTGRFYDAIGARHVDAFAGLLGALTIALAVHAACITVSIYLGQIIAVRWRAWLTHRIVEAWTSTGAFFRIERDGLVENPDQRISEDTRLLIEQSMHLFFAVLSVPVSAVSFSIVLYRLSGNFHMTLGEVALTIPAYMVLAAFLYSAISLLLTHLTGRSLIAINNESQHREADFRYSLVKIREHAEQIAFMRGAHEEDRRAKAMFEPIRSIMWEIIRITRRIGIVNTTFGEVASLVPILLILPAYLAGRVALGGMMQLSGAFGSVTSTLAYFSQAYQTFASWRAIVNRLSLLSEEIVRSADAQAAHEETRAALSLSDGVTVVHDARGEVRSDGLRLTTPSGIVLSETGPVRFRAGERWIVRGESGSGKSMLFRGLAGLWPHGSGIVHAPRPDAPGGRIEFLPQRSYIPTGSLKAALCYPDSPDRYDDAQCRDALEDAHIPGLAARLHEVCAWDDSLSGGEAQRVAFARAMLRQPDFVFLDEATSGIDAEGENAMYTSLMRRLPTSCIVSISHHDGLHAFHDRTLRVGRPARAEHDPARTGIPVPLA</sequence>
<proteinExistence type="predicted"/>
<feature type="transmembrane region" description="Helical" evidence="10">
    <location>
        <begin position="164"/>
        <end position="185"/>
    </location>
</feature>
<organism evidence="13 14">
    <name type="scientific">Pararobbsia silviterrae</name>
    <dbReference type="NCBI Taxonomy" id="1792498"/>
    <lineage>
        <taxon>Bacteria</taxon>
        <taxon>Pseudomonadati</taxon>
        <taxon>Pseudomonadota</taxon>
        <taxon>Betaproteobacteria</taxon>
        <taxon>Burkholderiales</taxon>
        <taxon>Burkholderiaceae</taxon>
        <taxon>Pararobbsia</taxon>
    </lineage>
</organism>
<accession>A0A494YCQ3</accession>
<evidence type="ECO:0000256" key="5">
    <source>
        <dbReference type="ARBA" id="ARBA00022692"/>
    </source>
</evidence>
<dbReference type="InterPro" id="IPR027417">
    <property type="entry name" value="P-loop_NTPase"/>
</dbReference>
<dbReference type="InterPro" id="IPR050835">
    <property type="entry name" value="ABC_transporter_sub-D"/>
</dbReference>
<dbReference type="GO" id="GO:0005524">
    <property type="term" value="F:ATP binding"/>
    <property type="evidence" value="ECO:0007669"/>
    <property type="project" value="UniProtKB-KW"/>
</dbReference>
<dbReference type="InterPro" id="IPR017871">
    <property type="entry name" value="ABC_transporter-like_CS"/>
</dbReference>
<dbReference type="InterPro" id="IPR003439">
    <property type="entry name" value="ABC_transporter-like_ATP-bd"/>
</dbReference>
<evidence type="ECO:0000256" key="1">
    <source>
        <dbReference type="ARBA" id="ARBA00004651"/>
    </source>
</evidence>
<keyword evidence="7 13" id="KW-0067">ATP-binding</keyword>
<feature type="transmembrane region" description="Helical" evidence="10">
    <location>
        <begin position="197"/>
        <end position="218"/>
    </location>
</feature>
<dbReference type="InterPro" id="IPR003593">
    <property type="entry name" value="AAA+_ATPase"/>
</dbReference>
<evidence type="ECO:0000256" key="6">
    <source>
        <dbReference type="ARBA" id="ARBA00022741"/>
    </source>
</evidence>
<dbReference type="PANTHER" id="PTHR11384:SF59">
    <property type="entry name" value="LYSOSOMAL COBALAMIN TRANSPORTER ABCD4"/>
    <property type="match status" value="1"/>
</dbReference>
<dbReference type="SUPFAM" id="SSF90123">
    <property type="entry name" value="ABC transporter transmembrane region"/>
    <property type="match status" value="1"/>
</dbReference>
<dbReference type="InterPro" id="IPR036640">
    <property type="entry name" value="ABC1_TM_sf"/>
</dbReference>
<dbReference type="RefSeq" id="WP_121085099.1">
    <property type="nucleotide sequence ID" value="NZ_RBZU01000002.1"/>
</dbReference>